<keyword evidence="7" id="KW-0730">Sialic acid</keyword>
<keyword evidence="6" id="KW-0735">Signal-anchor</keyword>
<keyword evidence="3" id="KW-0328">Glycosyltransferase</keyword>
<sequence>MLDEFLVGRHQLDHGQSSTMDVRRFINVKYQQASVGKIKKAAAATTIAVLFIIIVMFTIGSPRTENLPLKSPLADTTESKREEAAKTQLSFALATNIGTPFQLSLQCNACALVSSSGMLLGSNAGSQIDSTDCVFRLNSAPTLGFEKDVGSKTAVRVLSAASFKSLIRETWKRTLNSFEDADYFILLGSEKLLCKNCTLSKLYERLSHYLGNTKLLQVTKENYEMVRQEWNNLGINVLNRQGFPISTRFYTLNLARHVCGQIRVFGMELENPCERLSSVPLFYWDQDSWQRECLNQEKAVQQKVIQGVKRLQVESKIFRSWARGYHMEFFYPSQSMK</sequence>
<comment type="subcellular location">
    <subcellularLocation>
        <location evidence="1">Golgi apparatus membrane</location>
        <topology evidence="1">Single-pass type II membrane protein</topology>
    </subcellularLocation>
</comment>
<evidence type="ECO:0000256" key="8">
    <source>
        <dbReference type="ARBA" id="ARBA00022989"/>
    </source>
</evidence>
<keyword evidence="11 15" id="KW-0472">Membrane</keyword>
<dbReference type="PANTHER" id="PTHR45906:SF1">
    <property type="entry name" value="ALPHA-N-ACETYL-NEURAMINYL-2,3-BETA-GALACTOSYL-1, 3-N-ACETYL-GALACTOSAMINIDE ALPHA-2,6-SIALYLTRANSFERASE-LIKE"/>
    <property type="match status" value="1"/>
</dbReference>
<accession>A0AAD9Q3F7</accession>
<keyword evidence="5 15" id="KW-0812">Transmembrane</keyword>
<evidence type="ECO:0000256" key="6">
    <source>
        <dbReference type="ARBA" id="ARBA00022968"/>
    </source>
</evidence>
<feature type="transmembrane region" description="Helical" evidence="15">
    <location>
        <begin position="41"/>
        <end position="60"/>
    </location>
</feature>
<evidence type="ECO:0000256" key="11">
    <source>
        <dbReference type="ARBA" id="ARBA00023136"/>
    </source>
</evidence>
<evidence type="ECO:0000256" key="2">
    <source>
        <dbReference type="ARBA" id="ARBA00006003"/>
    </source>
</evidence>
<evidence type="ECO:0000313" key="17">
    <source>
        <dbReference type="Proteomes" id="UP001249851"/>
    </source>
</evidence>
<protein>
    <submittedName>
        <fullName evidence="16">Alpha-N-acetylgalactosaminide alpha-2</fullName>
    </submittedName>
</protein>
<dbReference type="Pfam" id="PF00777">
    <property type="entry name" value="Glyco_transf_29"/>
    <property type="match status" value="1"/>
</dbReference>
<dbReference type="InterPro" id="IPR038578">
    <property type="entry name" value="GT29-like_sf"/>
</dbReference>
<gene>
    <name evidence="16" type="ORF">P5673_024899</name>
</gene>
<keyword evidence="9" id="KW-0333">Golgi apparatus</keyword>
<evidence type="ECO:0000256" key="3">
    <source>
        <dbReference type="ARBA" id="ARBA00022676"/>
    </source>
</evidence>
<evidence type="ECO:0000256" key="10">
    <source>
        <dbReference type="ARBA" id="ARBA00023098"/>
    </source>
</evidence>
<proteinExistence type="inferred from homology"/>
<reference evidence="16" key="1">
    <citation type="journal article" date="2023" name="G3 (Bethesda)">
        <title>Whole genome assembly and annotation of the endangered Caribbean coral Acropora cervicornis.</title>
        <authorList>
            <person name="Selwyn J.D."/>
            <person name="Vollmer S.V."/>
        </authorList>
    </citation>
    <scope>NUCLEOTIDE SEQUENCE</scope>
    <source>
        <strain evidence="16">K2</strain>
    </source>
</reference>
<keyword evidence="12" id="KW-1015">Disulfide bond</keyword>
<keyword evidence="13" id="KW-0325">Glycoprotein</keyword>
<evidence type="ECO:0000313" key="16">
    <source>
        <dbReference type="EMBL" id="KAK2553675.1"/>
    </source>
</evidence>
<comment type="similarity">
    <text evidence="2">Belongs to the glycosyltransferase 29 family.</text>
</comment>
<name>A0AAD9Q3F7_ACRCE</name>
<dbReference type="AlphaFoldDB" id="A0AAD9Q3F7"/>
<dbReference type="GO" id="GO:0001574">
    <property type="term" value="P:ganglioside biosynthetic process"/>
    <property type="evidence" value="ECO:0007669"/>
    <property type="project" value="TreeGrafter"/>
</dbReference>
<comment type="caution">
    <text evidence="16">The sequence shown here is derived from an EMBL/GenBank/DDBJ whole genome shotgun (WGS) entry which is preliminary data.</text>
</comment>
<dbReference type="GO" id="GO:0001665">
    <property type="term" value="F:alpha-N-acetylgalactosaminide alpha-2,6-sialyltransferase activity"/>
    <property type="evidence" value="ECO:0007669"/>
    <property type="project" value="TreeGrafter"/>
</dbReference>
<evidence type="ECO:0000256" key="5">
    <source>
        <dbReference type="ARBA" id="ARBA00022692"/>
    </source>
</evidence>
<dbReference type="EMBL" id="JARQWQ010000075">
    <property type="protein sequence ID" value="KAK2553675.1"/>
    <property type="molecule type" value="Genomic_DNA"/>
</dbReference>
<evidence type="ECO:0000256" key="12">
    <source>
        <dbReference type="ARBA" id="ARBA00023157"/>
    </source>
</evidence>
<dbReference type="InterPro" id="IPR001675">
    <property type="entry name" value="Glyco_trans_29"/>
</dbReference>
<evidence type="ECO:0000256" key="4">
    <source>
        <dbReference type="ARBA" id="ARBA00022679"/>
    </source>
</evidence>
<reference evidence="16" key="2">
    <citation type="journal article" date="2023" name="Science">
        <title>Genomic signatures of disease resistance in endangered staghorn corals.</title>
        <authorList>
            <person name="Vollmer S.V."/>
            <person name="Selwyn J.D."/>
            <person name="Despard B.A."/>
            <person name="Roesel C.L."/>
        </authorList>
    </citation>
    <scope>NUCLEOTIDE SEQUENCE</scope>
    <source>
        <strain evidence="16">K2</strain>
    </source>
</reference>
<evidence type="ECO:0000256" key="7">
    <source>
        <dbReference type="ARBA" id="ARBA00022981"/>
    </source>
</evidence>
<dbReference type="PANTHER" id="PTHR45906">
    <property type="entry name" value="ALPHA-N-ACETYL-NEURAMINYL-2,3-BETA-GALACTOSYL-1, 3-N-ACETYL-GALACTOSAMINIDE ALPHA-2,6-SIALYLTRANSFERASE-LIKE"/>
    <property type="match status" value="1"/>
</dbReference>
<dbReference type="Proteomes" id="UP001249851">
    <property type="component" value="Unassembled WGS sequence"/>
</dbReference>
<keyword evidence="17" id="KW-1185">Reference proteome</keyword>
<comment type="catalytic activity">
    <reaction evidence="14">
        <text>a ganglioside GM1b (d18:1(4E)) + CMP-N-acetyl-beta-neuraminate = a ganglioside GD1alpha (d18:1(4E)) + CMP + H(+)</text>
        <dbReference type="Rhea" id="RHEA:41968"/>
        <dbReference type="ChEBI" id="CHEBI:15378"/>
        <dbReference type="ChEBI" id="CHEBI:57812"/>
        <dbReference type="ChEBI" id="CHEBI:60377"/>
        <dbReference type="ChEBI" id="CHEBI:78568"/>
        <dbReference type="ChEBI" id="CHEBI:78569"/>
    </reaction>
    <physiologicalReaction direction="left-to-right" evidence="14">
        <dbReference type="Rhea" id="RHEA:41969"/>
    </physiologicalReaction>
</comment>
<dbReference type="Gene3D" id="3.90.1480.20">
    <property type="entry name" value="Glycosyl transferase family 29"/>
    <property type="match status" value="1"/>
</dbReference>
<dbReference type="GO" id="GO:0000139">
    <property type="term" value="C:Golgi membrane"/>
    <property type="evidence" value="ECO:0007669"/>
    <property type="project" value="UniProtKB-SubCell"/>
</dbReference>
<keyword evidence="10" id="KW-0443">Lipid metabolism</keyword>
<keyword evidence="8 15" id="KW-1133">Transmembrane helix</keyword>
<evidence type="ECO:0000256" key="15">
    <source>
        <dbReference type="SAM" id="Phobius"/>
    </source>
</evidence>
<evidence type="ECO:0000256" key="9">
    <source>
        <dbReference type="ARBA" id="ARBA00023034"/>
    </source>
</evidence>
<evidence type="ECO:0000256" key="14">
    <source>
        <dbReference type="ARBA" id="ARBA00043744"/>
    </source>
</evidence>
<organism evidence="16 17">
    <name type="scientific">Acropora cervicornis</name>
    <name type="common">Staghorn coral</name>
    <dbReference type="NCBI Taxonomy" id="6130"/>
    <lineage>
        <taxon>Eukaryota</taxon>
        <taxon>Metazoa</taxon>
        <taxon>Cnidaria</taxon>
        <taxon>Anthozoa</taxon>
        <taxon>Hexacorallia</taxon>
        <taxon>Scleractinia</taxon>
        <taxon>Astrocoeniina</taxon>
        <taxon>Acroporidae</taxon>
        <taxon>Acropora</taxon>
    </lineage>
</organism>
<evidence type="ECO:0000256" key="13">
    <source>
        <dbReference type="ARBA" id="ARBA00023180"/>
    </source>
</evidence>
<keyword evidence="4" id="KW-0808">Transferase</keyword>
<evidence type="ECO:0000256" key="1">
    <source>
        <dbReference type="ARBA" id="ARBA00004323"/>
    </source>
</evidence>